<dbReference type="GO" id="GO:0003924">
    <property type="term" value="F:GTPase activity"/>
    <property type="evidence" value="ECO:0007669"/>
    <property type="project" value="InterPro"/>
</dbReference>
<reference evidence="12" key="2">
    <citation type="submission" date="2007-03" db="EMBL/GenBank/DDBJ databases">
        <authorList>
            <person name="Lorenzi H."/>
            <person name="Amedeo P."/>
            <person name="Inman J."/>
            <person name="Schobel S."/>
            <person name="Caler E."/>
        </authorList>
    </citation>
    <scope>GENOME REANNOTATION</scope>
    <source>
        <strain evidence="12">HM-1:IMSS</strain>
    </source>
</reference>
<feature type="binding site" evidence="9">
    <location>
        <position position="51"/>
    </location>
    <ligand>
        <name>Mg(2+)</name>
        <dbReference type="ChEBI" id="CHEBI:18420"/>
    </ligand>
</feature>
<comment type="similarity">
    <text evidence="1">Belongs to the small GTPase superfamily. Rho family.</text>
</comment>
<dbReference type="FunFam" id="3.40.50.300:FF:000306">
    <property type="entry name" value="ADP-ribosylation factor-like protein 1"/>
    <property type="match status" value="1"/>
</dbReference>
<dbReference type="NCBIfam" id="TIGR00231">
    <property type="entry name" value="small_GTP"/>
    <property type="match status" value="1"/>
</dbReference>
<dbReference type="InterPro" id="IPR024156">
    <property type="entry name" value="Small_GTPase_ARF"/>
</dbReference>
<dbReference type="InterPro" id="IPR005225">
    <property type="entry name" value="Small_GTP-bd"/>
</dbReference>
<evidence type="ECO:0000256" key="2">
    <source>
        <dbReference type="ARBA" id="ARBA00010290"/>
    </source>
</evidence>
<dbReference type="GO" id="GO:0005737">
    <property type="term" value="C:cytoplasm"/>
    <property type="evidence" value="ECO:0000318"/>
    <property type="project" value="GO_Central"/>
</dbReference>
<proteinExistence type="inferred from homology"/>
<name>A0A8U0WQ42_ENTH1</name>
<dbReference type="OrthoDB" id="2011769at2759"/>
<evidence type="ECO:0000256" key="7">
    <source>
        <dbReference type="ARBA" id="ARBA00040615"/>
    </source>
</evidence>
<evidence type="ECO:0000256" key="5">
    <source>
        <dbReference type="ARBA" id="ARBA00023134"/>
    </source>
</evidence>
<dbReference type="GO" id="GO:0005794">
    <property type="term" value="C:Golgi apparatus"/>
    <property type="evidence" value="ECO:0000318"/>
    <property type="project" value="GO_Central"/>
</dbReference>
<dbReference type="GO" id="GO:0046872">
    <property type="term" value="F:metal ion binding"/>
    <property type="evidence" value="ECO:0007669"/>
    <property type="project" value="UniProtKB-KW"/>
</dbReference>
<keyword evidence="5 8" id="KW-0342">GTP-binding</keyword>
<feature type="signal peptide" evidence="11">
    <location>
        <begin position="1"/>
        <end position="17"/>
    </location>
</feature>
<reference evidence="12" key="1">
    <citation type="journal article" date="2005" name="Nature">
        <title>The genome of the protist parasite Entamoeba histolytica.</title>
        <authorList>
            <person name="Loftus B."/>
            <person name="Anderson I."/>
            <person name="Davies R."/>
            <person name="Alsmark U.C."/>
            <person name="Samuelson J."/>
            <person name="Amedeo P."/>
            <person name="Roncaglia P."/>
            <person name="Berriman M."/>
            <person name="Hirt R.P."/>
            <person name="Mann B.J."/>
            <person name="Nozaki T."/>
            <person name="Suh B."/>
            <person name="Pop M."/>
            <person name="Duchene M."/>
            <person name="Ackers J."/>
            <person name="Tannich E."/>
            <person name="Leippe M."/>
            <person name="Hofer M."/>
            <person name="Bruchhaus I."/>
            <person name="Willhoeft U."/>
            <person name="Bhattacharya A."/>
            <person name="Chillingworth T."/>
            <person name="Churcher C."/>
            <person name="Hance Z."/>
            <person name="Harris B."/>
            <person name="Harris D."/>
            <person name="Jagels K."/>
            <person name="Moule S."/>
            <person name="Mungall K."/>
            <person name="Ormond D."/>
            <person name="Squares R."/>
            <person name="Whitehead S."/>
            <person name="Quail M.A."/>
            <person name="Rabbinowitsch E."/>
            <person name="Norbertczak H."/>
            <person name="Price C."/>
            <person name="Wang Z."/>
            <person name="Guillen N."/>
            <person name="Gilchrist C."/>
            <person name="Stroup S.E."/>
            <person name="Bhattacharya S."/>
            <person name="Lohia A."/>
            <person name="Foster P.G."/>
            <person name="Sicheritz-Ponten T."/>
            <person name="Weber C."/>
            <person name="Singh U."/>
            <person name="Mukherjee C."/>
            <person name="El-Sayed N.M."/>
            <person name="Petri W.A.Jr."/>
            <person name="Clark C.G."/>
            <person name="Embley T.M."/>
            <person name="Barrell B."/>
            <person name="Fraser C.M."/>
            <person name="Hall N."/>
        </authorList>
    </citation>
    <scope>NUCLEOTIDE SEQUENCE [LARGE SCALE GENOMIC DNA]</scope>
    <source>
        <strain evidence="12">HM-1:IMSS</strain>
    </source>
</reference>
<evidence type="ECO:0000313" key="12">
    <source>
        <dbReference type="EMBL" id="EAL45856.1"/>
    </source>
</evidence>
<dbReference type="KEGG" id="ehi:EHI_092730"/>
<dbReference type="PRINTS" id="PR00328">
    <property type="entry name" value="SAR1GTPBP"/>
</dbReference>
<evidence type="ECO:0000256" key="11">
    <source>
        <dbReference type="SAM" id="SignalP"/>
    </source>
</evidence>
<keyword evidence="6" id="KW-0449">Lipoprotein</keyword>
<evidence type="ECO:0000256" key="3">
    <source>
        <dbReference type="ARBA" id="ARBA00022707"/>
    </source>
</evidence>
<feature type="chain" id="PRO_5035845412" description="ADP-ribosylation factor-like protein 1" evidence="11">
    <location>
        <begin position="18"/>
        <end position="183"/>
    </location>
</feature>
<keyword evidence="13" id="KW-1185">Reference proteome</keyword>
<feature type="binding site" evidence="8">
    <location>
        <begin position="129"/>
        <end position="132"/>
    </location>
    <ligand>
        <name>GTP</name>
        <dbReference type="ChEBI" id="CHEBI:37565"/>
    </ligand>
</feature>
<dbReference type="AlphaFoldDB" id="A0A8U0WQ42"/>
<dbReference type="PANTHER" id="PTHR11711">
    <property type="entry name" value="ADP RIBOSYLATION FACTOR-RELATED"/>
    <property type="match status" value="1"/>
</dbReference>
<feature type="binding site" evidence="8">
    <location>
        <position position="73"/>
    </location>
    <ligand>
        <name>GTP</name>
        <dbReference type="ChEBI" id="CHEBI:37565"/>
    </ligand>
</feature>
<dbReference type="CDD" id="cd04151">
    <property type="entry name" value="Arl1"/>
    <property type="match status" value="1"/>
</dbReference>
<dbReference type="GO" id="GO:0006886">
    <property type="term" value="P:intracellular protein transport"/>
    <property type="evidence" value="ECO:0000318"/>
    <property type="project" value="GO_Central"/>
</dbReference>
<accession>A0A8U0WQ42</accession>
<feature type="binding site" evidence="9">
    <location>
        <position position="34"/>
    </location>
    <ligand>
        <name>Mg(2+)</name>
        <dbReference type="ChEBI" id="CHEBI:18420"/>
    </ligand>
</feature>
<keyword evidence="4 8" id="KW-0547">Nucleotide-binding</keyword>
<dbReference type="InterPro" id="IPR027417">
    <property type="entry name" value="P-loop_NTPase"/>
</dbReference>
<dbReference type="Proteomes" id="UP000001926">
    <property type="component" value="Partially assembled WGS sequence"/>
</dbReference>
<feature type="binding site" evidence="8">
    <location>
        <begin position="27"/>
        <end position="34"/>
    </location>
    <ligand>
        <name>GTP</name>
        <dbReference type="ChEBI" id="CHEBI:37565"/>
    </ligand>
</feature>
<evidence type="ECO:0000256" key="9">
    <source>
        <dbReference type="PIRSR" id="PIRSR606689-2"/>
    </source>
</evidence>
<evidence type="ECO:0000256" key="8">
    <source>
        <dbReference type="PIRSR" id="PIRSR606689-1"/>
    </source>
</evidence>
<dbReference type="SMART" id="SM00178">
    <property type="entry name" value="SAR"/>
    <property type="match status" value="1"/>
</dbReference>
<dbReference type="PROSITE" id="PS51417">
    <property type="entry name" value="ARF"/>
    <property type="match status" value="1"/>
</dbReference>
<gene>
    <name evidence="12" type="ORF">EHI_092730</name>
</gene>
<keyword evidence="11" id="KW-0732">Signal</keyword>
<dbReference type="SMART" id="SM00175">
    <property type="entry name" value="RAB"/>
    <property type="match status" value="1"/>
</dbReference>
<keyword evidence="9" id="KW-0460">Magnesium</keyword>
<dbReference type="EMBL" id="DS571155">
    <property type="protein sequence ID" value="EAL45856.1"/>
    <property type="molecule type" value="Genomic_DNA"/>
</dbReference>
<dbReference type="HOGENOM" id="CLU_040729_9_3_1"/>
<evidence type="ECO:0000256" key="4">
    <source>
        <dbReference type="ARBA" id="ARBA00022741"/>
    </source>
</evidence>
<sequence>MGLLLGQIFSWFASLFGQEEVRILILGLDAAGKTTILYKLQCGKVIQTMPTIGFNVESIDYENVHFKVWDLGGQSSLRPYWKCYYEKCSAIIFVVDSTAIDRLSVAKDELHSMLKEQELKDAVIAVFANKQDMEGALSSAQISDKLLLHTIKDHTWNIFSTSAITGSGLDAGMKWVANQIKSK</sequence>
<dbReference type="Gene3D" id="3.40.50.300">
    <property type="entry name" value="P-loop containing nucleotide triphosphate hydrolases"/>
    <property type="match status" value="1"/>
</dbReference>
<dbReference type="SUPFAM" id="SSF52540">
    <property type="entry name" value="P-loop containing nucleoside triphosphate hydrolases"/>
    <property type="match status" value="1"/>
</dbReference>
<keyword evidence="3" id="KW-0519">Myristate</keyword>
<dbReference type="GeneID" id="3405547"/>
<dbReference type="GO" id="GO:0016192">
    <property type="term" value="P:vesicle-mediated transport"/>
    <property type="evidence" value="ECO:0000318"/>
    <property type="project" value="GO_Central"/>
</dbReference>
<evidence type="ECO:0000256" key="6">
    <source>
        <dbReference type="ARBA" id="ARBA00023288"/>
    </source>
</evidence>
<dbReference type="GO" id="GO:0005525">
    <property type="term" value="F:GTP binding"/>
    <property type="evidence" value="ECO:0000318"/>
    <property type="project" value="GO_Central"/>
</dbReference>
<dbReference type="SMART" id="SM00177">
    <property type="entry name" value="ARF"/>
    <property type="match status" value="1"/>
</dbReference>
<evidence type="ECO:0000256" key="10">
    <source>
        <dbReference type="RuleBase" id="RU003925"/>
    </source>
</evidence>
<evidence type="ECO:0000256" key="1">
    <source>
        <dbReference type="ARBA" id="ARBA00010142"/>
    </source>
</evidence>
<dbReference type="InterPro" id="IPR006689">
    <property type="entry name" value="Small_GTPase_ARF/SAR"/>
</dbReference>
<organism evidence="12 13">
    <name type="scientific">Entamoeba histolytica (strain ATCC 30459 / HM-1:IMSS / ABRM)</name>
    <dbReference type="NCBI Taxonomy" id="294381"/>
    <lineage>
        <taxon>Eukaryota</taxon>
        <taxon>Amoebozoa</taxon>
        <taxon>Evosea</taxon>
        <taxon>Archamoebae</taxon>
        <taxon>Mastigamoebida</taxon>
        <taxon>Entamoebidae</taxon>
        <taxon>Entamoeba</taxon>
    </lineage>
</organism>
<keyword evidence="9" id="KW-0479">Metal-binding</keyword>
<evidence type="ECO:0000313" key="13">
    <source>
        <dbReference type="Proteomes" id="UP000001926"/>
    </source>
</evidence>
<protein>
    <recommendedName>
        <fullName evidence="7">ADP-ribosylation factor-like protein 1</fullName>
    </recommendedName>
</protein>
<dbReference type="RefSeq" id="XP_651243.1">
    <property type="nucleotide sequence ID" value="XM_646151.1"/>
</dbReference>
<dbReference type="OMA" id="MGAGMSW"/>
<dbReference type="Pfam" id="PF00025">
    <property type="entry name" value="Arf"/>
    <property type="match status" value="1"/>
</dbReference>
<comment type="similarity">
    <text evidence="2 10">Belongs to the small GTPase superfamily. Arf family.</text>
</comment>